<evidence type="ECO:0008006" key="2">
    <source>
        <dbReference type="Google" id="ProtNLM"/>
    </source>
</evidence>
<evidence type="ECO:0000313" key="1">
    <source>
        <dbReference type="EMBL" id="MPN15248.1"/>
    </source>
</evidence>
<dbReference type="EMBL" id="VSSQ01061968">
    <property type="protein sequence ID" value="MPN15248.1"/>
    <property type="molecule type" value="Genomic_DNA"/>
</dbReference>
<reference evidence="1" key="1">
    <citation type="submission" date="2019-08" db="EMBL/GenBank/DDBJ databases">
        <authorList>
            <person name="Kucharzyk K."/>
            <person name="Murdoch R.W."/>
            <person name="Higgins S."/>
            <person name="Loffler F."/>
        </authorList>
    </citation>
    <scope>NUCLEOTIDE SEQUENCE</scope>
</reference>
<sequence length="207" mass="22617">MVSEPGTPNCADSSISHGNSANAIAFRFRNSGTSFMEFPEMANAGTITVHVRNGNNTASTTLTLEKYVSGSWSLLNTFNLRAKNAYSATSVDEVLSYRIDSPTPVKLRLTRGDRFISLLRVDITAYGEDASALPEVFTGKVSINEHQVILNGLIGYKATIYNLSGVVLFSKDKISENEIFTLADKGVYLLKLERNNEVPVAIKAMIK</sequence>
<protein>
    <recommendedName>
        <fullName evidence="2">Secretion system C-terminal sorting domain-containing protein</fullName>
    </recommendedName>
</protein>
<gene>
    <name evidence="1" type="ORF">SDC9_162578</name>
</gene>
<accession>A0A645FLG0</accession>
<dbReference type="AlphaFoldDB" id="A0A645FLG0"/>
<proteinExistence type="predicted"/>
<comment type="caution">
    <text evidence="1">The sequence shown here is derived from an EMBL/GenBank/DDBJ whole genome shotgun (WGS) entry which is preliminary data.</text>
</comment>
<dbReference type="NCBIfam" id="TIGR04183">
    <property type="entry name" value="Por_Secre_tail"/>
    <property type="match status" value="1"/>
</dbReference>
<organism evidence="1">
    <name type="scientific">bioreactor metagenome</name>
    <dbReference type="NCBI Taxonomy" id="1076179"/>
    <lineage>
        <taxon>unclassified sequences</taxon>
        <taxon>metagenomes</taxon>
        <taxon>ecological metagenomes</taxon>
    </lineage>
</organism>
<dbReference type="InterPro" id="IPR026444">
    <property type="entry name" value="Secre_tail"/>
</dbReference>
<name>A0A645FLG0_9ZZZZ</name>